<evidence type="ECO:0000313" key="2">
    <source>
        <dbReference type="Proteomes" id="UP000796880"/>
    </source>
</evidence>
<gene>
    <name evidence="1" type="ORF">FNV43_RR04229</name>
</gene>
<accession>A0A8K0MQ18</accession>
<dbReference type="PANTHER" id="PTHR35304">
    <property type="entry name" value="OS05G0120300 PROTEIN-RELATED"/>
    <property type="match status" value="1"/>
</dbReference>
<dbReference type="AlphaFoldDB" id="A0A8K0MQ18"/>
<name>A0A8K0MQ18_9ROSA</name>
<dbReference type="Proteomes" id="UP000796880">
    <property type="component" value="Unassembled WGS sequence"/>
</dbReference>
<reference evidence="1" key="1">
    <citation type="submission" date="2020-03" db="EMBL/GenBank/DDBJ databases">
        <title>A high-quality chromosome-level genome assembly of a woody plant with both climbing and erect habits, Rhamnella rubrinervis.</title>
        <authorList>
            <person name="Lu Z."/>
            <person name="Yang Y."/>
            <person name="Zhu X."/>
            <person name="Sun Y."/>
        </authorList>
    </citation>
    <scope>NUCLEOTIDE SEQUENCE</scope>
    <source>
        <strain evidence="1">BYM</strain>
        <tissue evidence="1">Leaf</tissue>
    </source>
</reference>
<dbReference type="EMBL" id="VOIH02000002">
    <property type="protein sequence ID" value="KAF3453788.1"/>
    <property type="molecule type" value="Genomic_DNA"/>
</dbReference>
<proteinExistence type="predicted"/>
<organism evidence="1 2">
    <name type="scientific">Rhamnella rubrinervis</name>
    <dbReference type="NCBI Taxonomy" id="2594499"/>
    <lineage>
        <taxon>Eukaryota</taxon>
        <taxon>Viridiplantae</taxon>
        <taxon>Streptophyta</taxon>
        <taxon>Embryophyta</taxon>
        <taxon>Tracheophyta</taxon>
        <taxon>Spermatophyta</taxon>
        <taxon>Magnoliopsida</taxon>
        <taxon>eudicotyledons</taxon>
        <taxon>Gunneridae</taxon>
        <taxon>Pentapetalae</taxon>
        <taxon>rosids</taxon>
        <taxon>fabids</taxon>
        <taxon>Rosales</taxon>
        <taxon>Rhamnaceae</taxon>
        <taxon>rhamnoid group</taxon>
        <taxon>Rhamneae</taxon>
        <taxon>Rhamnella</taxon>
    </lineage>
</organism>
<keyword evidence="2" id="KW-1185">Reference proteome</keyword>
<sequence>MASVCISNSVNRAENQVRPTYRWPESDAVRLVWSNLSPAGTQDQPKVVDSISCRQMYLRSYKFSREESVPEKTRKCFRRVVGRRVFHRRKMKHDRRLRRRKSRFLVIRRAKDVSCAALFSFFRRLLFCTAKLDVRG</sequence>
<protein>
    <submittedName>
        <fullName evidence="1">Uncharacterized protein</fullName>
    </submittedName>
</protein>
<comment type="caution">
    <text evidence="1">The sequence shown here is derived from an EMBL/GenBank/DDBJ whole genome shotgun (WGS) entry which is preliminary data.</text>
</comment>
<evidence type="ECO:0000313" key="1">
    <source>
        <dbReference type="EMBL" id="KAF3453788.1"/>
    </source>
</evidence>
<dbReference type="PANTHER" id="PTHR35304:SF1">
    <property type="entry name" value="OS05G0120300 PROTEIN"/>
    <property type="match status" value="1"/>
</dbReference>
<dbReference type="OrthoDB" id="749576at2759"/>